<dbReference type="SUPFAM" id="SSF52172">
    <property type="entry name" value="CheY-like"/>
    <property type="match status" value="1"/>
</dbReference>
<organism evidence="4 5">
    <name type="scientific">Thalassococcus halodurans</name>
    <dbReference type="NCBI Taxonomy" id="373675"/>
    <lineage>
        <taxon>Bacteria</taxon>
        <taxon>Pseudomonadati</taxon>
        <taxon>Pseudomonadota</taxon>
        <taxon>Alphaproteobacteria</taxon>
        <taxon>Rhodobacterales</taxon>
        <taxon>Roseobacteraceae</taxon>
        <taxon>Thalassococcus</taxon>
    </lineage>
</organism>
<keyword evidence="1 2" id="KW-0597">Phosphoprotein</keyword>
<dbReference type="PROSITE" id="PS50110">
    <property type="entry name" value="RESPONSE_REGULATORY"/>
    <property type="match status" value="1"/>
</dbReference>
<keyword evidence="5" id="KW-1185">Reference proteome</keyword>
<dbReference type="SMART" id="SM00448">
    <property type="entry name" value="REC"/>
    <property type="match status" value="1"/>
</dbReference>
<proteinExistence type="predicted"/>
<dbReference type="InterPro" id="IPR001789">
    <property type="entry name" value="Sig_transdc_resp-reg_receiver"/>
</dbReference>
<dbReference type="Proteomes" id="UP000236752">
    <property type="component" value="Unassembled WGS sequence"/>
</dbReference>
<evidence type="ECO:0000259" key="3">
    <source>
        <dbReference type="PROSITE" id="PS50110"/>
    </source>
</evidence>
<dbReference type="RefSeq" id="WP_103911152.1">
    <property type="nucleotide sequence ID" value="NZ_FNUZ01000004.1"/>
</dbReference>
<dbReference type="PANTHER" id="PTHR44591:SF3">
    <property type="entry name" value="RESPONSE REGULATORY DOMAIN-CONTAINING PROTEIN"/>
    <property type="match status" value="1"/>
</dbReference>
<protein>
    <submittedName>
        <fullName evidence="4">Response regulator receiver domain-containing protein</fullName>
    </submittedName>
</protein>
<dbReference type="InterPro" id="IPR050595">
    <property type="entry name" value="Bact_response_regulator"/>
</dbReference>
<dbReference type="GO" id="GO:0000160">
    <property type="term" value="P:phosphorelay signal transduction system"/>
    <property type="evidence" value="ECO:0007669"/>
    <property type="project" value="InterPro"/>
</dbReference>
<dbReference type="EMBL" id="FNUZ01000004">
    <property type="protein sequence ID" value="SEG43586.1"/>
    <property type="molecule type" value="Genomic_DNA"/>
</dbReference>
<evidence type="ECO:0000313" key="4">
    <source>
        <dbReference type="EMBL" id="SEG43586.1"/>
    </source>
</evidence>
<evidence type="ECO:0000313" key="5">
    <source>
        <dbReference type="Proteomes" id="UP000236752"/>
    </source>
</evidence>
<feature type="domain" description="Response regulatory" evidence="3">
    <location>
        <begin position="3"/>
        <end position="120"/>
    </location>
</feature>
<accession>A0A1H6A773</accession>
<dbReference type="InterPro" id="IPR011006">
    <property type="entry name" value="CheY-like_superfamily"/>
</dbReference>
<feature type="modified residue" description="4-aspartylphosphate" evidence="2">
    <location>
        <position position="53"/>
    </location>
</feature>
<dbReference type="Pfam" id="PF00072">
    <property type="entry name" value="Response_reg"/>
    <property type="match status" value="1"/>
</dbReference>
<gene>
    <name evidence="4" type="ORF">SAMN04488045_2840</name>
</gene>
<dbReference type="AlphaFoldDB" id="A0A1H6A773"/>
<sequence>MIKILHVEDDQDIREITQLSLALSPDIELIQCVTSEEALEATANLVPDLFLLDVMMPGMSGPELLAELRSRPHLRQVPAVFMTARVQRNEIQAFLEQGAMDVIAKPFDPVTLAERVMAMAEKGRSLKEQGKKSAS</sequence>
<reference evidence="4 5" key="1">
    <citation type="submission" date="2016-10" db="EMBL/GenBank/DDBJ databases">
        <authorList>
            <person name="de Groot N.N."/>
        </authorList>
    </citation>
    <scope>NUCLEOTIDE SEQUENCE [LARGE SCALE GENOMIC DNA]</scope>
    <source>
        <strain evidence="4 5">DSM 26915</strain>
    </source>
</reference>
<dbReference type="OrthoDB" id="9800897at2"/>
<dbReference type="PANTHER" id="PTHR44591">
    <property type="entry name" value="STRESS RESPONSE REGULATOR PROTEIN 1"/>
    <property type="match status" value="1"/>
</dbReference>
<dbReference type="Gene3D" id="3.40.50.2300">
    <property type="match status" value="1"/>
</dbReference>
<evidence type="ECO:0000256" key="1">
    <source>
        <dbReference type="ARBA" id="ARBA00022553"/>
    </source>
</evidence>
<name>A0A1H6A773_9RHOB</name>
<evidence type="ECO:0000256" key="2">
    <source>
        <dbReference type="PROSITE-ProRule" id="PRU00169"/>
    </source>
</evidence>